<dbReference type="Proteomes" id="UP001244011">
    <property type="component" value="Unassembled WGS sequence"/>
</dbReference>
<feature type="chain" id="PRO_5042604983" description="Secreted protein" evidence="2">
    <location>
        <begin position="21"/>
        <end position="72"/>
    </location>
</feature>
<keyword evidence="4" id="KW-1185">Reference proteome</keyword>
<sequence>MPKLIACNSTFFVFVMLVIAGGGEEKGKTERRMEERGSFIHSTCACQLGRSSSDEARAQPLKPLSLGGAPIG</sequence>
<evidence type="ECO:0000313" key="3">
    <source>
        <dbReference type="EMBL" id="KAK1768180.1"/>
    </source>
</evidence>
<feature type="region of interest" description="Disordered" evidence="1">
    <location>
        <begin position="50"/>
        <end position="72"/>
    </location>
</feature>
<reference evidence="3" key="1">
    <citation type="submission" date="2023-06" db="EMBL/GenBank/DDBJ databases">
        <title>Genome-scale phylogeny and comparative genomics of the fungal order Sordariales.</title>
        <authorList>
            <consortium name="Lawrence Berkeley National Laboratory"/>
            <person name="Hensen N."/>
            <person name="Bonometti L."/>
            <person name="Westerberg I."/>
            <person name="Brannstrom I.O."/>
            <person name="Guillou S."/>
            <person name="Cros-Aarteil S."/>
            <person name="Calhoun S."/>
            <person name="Haridas S."/>
            <person name="Kuo A."/>
            <person name="Mondo S."/>
            <person name="Pangilinan J."/>
            <person name="Riley R."/>
            <person name="Labutti K."/>
            <person name="Andreopoulos B."/>
            <person name="Lipzen A."/>
            <person name="Chen C."/>
            <person name="Yanf M."/>
            <person name="Daum C."/>
            <person name="Ng V."/>
            <person name="Clum A."/>
            <person name="Steindorff A."/>
            <person name="Ohm R."/>
            <person name="Martin F."/>
            <person name="Silar P."/>
            <person name="Natvig D."/>
            <person name="Lalanne C."/>
            <person name="Gautier V."/>
            <person name="Ament-Velasquez S.L."/>
            <person name="Kruys A."/>
            <person name="Hutchinson M.I."/>
            <person name="Powell A.J."/>
            <person name="Barry K."/>
            <person name="Miller A.N."/>
            <person name="Grigoriev I.V."/>
            <person name="Debuchy R."/>
            <person name="Gladieux P."/>
            <person name="Thoren M.H."/>
            <person name="Johannesson H."/>
        </authorList>
    </citation>
    <scope>NUCLEOTIDE SEQUENCE</scope>
    <source>
        <strain evidence="3">8032-3</strain>
    </source>
</reference>
<proteinExistence type="predicted"/>
<comment type="caution">
    <text evidence="3">The sequence shown here is derived from an EMBL/GenBank/DDBJ whole genome shotgun (WGS) entry which is preliminary data.</text>
</comment>
<organism evidence="3 4">
    <name type="scientific">Phialemonium atrogriseum</name>
    <dbReference type="NCBI Taxonomy" id="1093897"/>
    <lineage>
        <taxon>Eukaryota</taxon>
        <taxon>Fungi</taxon>
        <taxon>Dikarya</taxon>
        <taxon>Ascomycota</taxon>
        <taxon>Pezizomycotina</taxon>
        <taxon>Sordariomycetes</taxon>
        <taxon>Sordariomycetidae</taxon>
        <taxon>Cephalothecales</taxon>
        <taxon>Cephalothecaceae</taxon>
        <taxon>Phialemonium</taxon>
    </lineage>
</organism>
<evidence type="ECO:0000256" key="2">
    <source>
        <dbReference type="SAM" id="SignalP"/>
    </source>
</evidence>
<dbReference type="RefSeq" id="XP_060284393.1">
    <property type="nucleotide sequence ID" value="XM_060425149.1"/>
</dbReference>
<evidence type="ECO:0000313" key="4">
    <source>
        <dbReference type="Proteomes" id="UP001244011"/>
    </source>
</evidence>
<evidence type="ECO:0000256" key="1">
    <source>
        <dbReference type="SAM" id="MobiDB-lite"/>
    </source>
</evidence>
<dbReference type="EMBL" id="MU839006">
    <property type="protein sequence ID" value="KAK1768180.1"/>
    <property type="molecule type" value="Genomic_DNA"/>
</dbReference>
<accession>A0AAJ0FPI2</accession>
<name>A0AAJ0FPI2_9PEZI</name>
<dbReference type="GeneID" id="85308336"/>
<gene>
    <name evidence="3" type="ORF">QBC33DRAFT_46648</name>
</gene>
<dbReference type="AlphaFoldDB" id="A0AAJ0FPI2"/>
<feature type="signal peptide" evidence="2">
    <location>
        <begin position="1"/>
        <end position="20"/>
    </location>
</feature>
<keyword evidence="2" id="KW-0732">Signal</keyword>
<evidence type="ECO:0008006" key="5">
    <source>
        <dbReference type="Google" id="ProtNLM"/>
    </source>
</evidence>
<protein>
    <recommendedName>
        <fullName evidence="5">Secreted protein</fullName>
    </recommendedName>
</protein>